<evidence type="ECO:0000313" key="2">
    <source>
        <dbReference type="EMBL" id="KAA0681806.1"/>
    </source>
</evidence>
<name>A0A9W7NL27_9PROT</name>
<sequence length="103" mass="11114">MPFSARAATTQPVASQKGAAIGKTLGSPLTQPNPPPSWTRFTLVRDGANALKQSIMDHFATKAVHQGFRIPSDDEIEVGVRSFQRALNGQNSEGRAKPENNRS</sequence>
<feature type="region of interest" description="Disordered" evidence="1">
    <location>
        <begin position="1"/>
        <end position="39"/>
    </location>
</feature>
<comment type="caution">
    <text evidence="2">The sequence shown here is derived from an EMBL/GenBank/DDBJ whole genome shotgun (WGS) entry which is preliminary data.</text>
</comment>
<dbReference type="AlphaFoldDB" id="A0A9W7NL27"/>
<evidence type="ECO:0000256" key="1">
    <source>
        <dbReference type="SAM" id="MobiDB-lite"/>
    </source>
</evidence>
<gene>
    <name evidence="2" type="ORF">DS843_08495</name>
</gene>
<accession>A0A9W7NL27</accession>
<protein>
    <submittedName>
        <fullName evidence="2">Uncharacterized protein</fullName>
    </submittedName>
</protein>
<dbReference type="Proteomes" id="UP000480854">
    <property type="component" value="Unassembled WGS sequence"/>
</dbReference>
<proteinExistence type="predicted"/>
<dbReference type="EMBL" id="QOKW01000005">
    <property type="protein sequence ID" value="KAA0681806.1"/>
    <property type="molecule type" value="Genomic_DNA"/>
</dbReference>
<reference evidence="2 3" key="1">
    <citation type="submission" date="2018-07" db="EMBL/GenBank/DDBJ databases">
        <title>Genome sequence of Azospirillum sp. ATCC 49961.</title>
        <authorList>
            <person name="Sant'Anna F.H."/>
            <person name="Baldani J.I."/>
            <person name="Zilli J.E."/>
            <person name="Reis V.M."/>
            <person name="Hartmann A."/>
            <person name="Cruz L."/>
            <person name="de Souza E.M."/>
            <person name="de Oliveira Pedrosa F."/>
            <person name="Passaglia L.M.P."/>
        </authorList>
    </citation>
    <scope>NUCLEOTIDE SEQUENCE [LARGE SCALE GENOMIC DNA]</scope>
    <source>
        <strain evidence="2 3">ATCC 49961</strain>
    </source>
</reference>
<organism evidence="2 3">
    <name type="scientific">Roseomonas genomospecies 6</name>
    <dbReference type="NCBI Taxonomy" id="214106"/>
    <lineage>
        <taxon>Bacteria</taxon>
        <taxon>Pseudomonadati</taxon>
        <taxon>Pseudomonadota</taxon>
        <taxon>Alphaproteobacteria</taxon>
        <taxon>Acetobacterales</taxon>
        <taxon>Roseomonadaceae</taxon>
        <taxon>Roseomonas</taxon>
    </lineage>
</organism>
<keyword evidence="3" id="KW-1185">Reference proteome</keyword>
<evidence type="ECO:0000313" key="3">
    <source>
        <dbReference type="Proteomes" id="UP000480854"/>
    </source>
</evidence>